<dbReference type="RefSeq" id="WP_272140723.1">
    <property type="nucleotide sequence ID" value="NZ_JAQLOI010000003.1"/>
</dbReference>
<comment type="caution">
    <text evidence="1">The sequence shown here is derived from an EMBL/GenBank/DDBJ whole genome shotgun (WGS) entry which is preliminary data.</text>
</comment>
<gene>
    <name evidence="1" type="ORF">PGX00_22340</name>
</gene>
<evidence type="ECO:0000313" key="2">
    <source>
        <dbReference type="Proteomes" id="UP001210678"/>
    </source>
</evidence>
<accession>A0ABT4YXM4</accession>
<sequence length="63" mass="7027">MTQVMHADTVIVPTSTEKKPYAVSIKGLIAHILDILFVSSEVDKTYYSSDLSSHMQKDVGMIR</sequence>
<keyword evidence="2" id="KW-1185">Reference proteome</keyword>
<reference evidence="1 2" key="1">
    <citation type="submission" date="2023-01" db="EMBL/GenBank/DDBJ databases">
        <title>Vibrio sp. KJ40-1 sp.nov, isolated from marine algae.</title>
        <authorList>
            <person name="Butt M."/>
            <person name="Kim J.M.J."/>
            <person name="Jeon C.O.C."/>
        </authorList>
    </citation>
    <scope>NUCLEOTIDE SEQUENCE [LARGE SCALE GENOMIC DNA]</scope>
    <source>
        <strain evidence="1 2">KJ40-1</strain>
    </source>
</reference>
<protein>
    <submittedName>
        <fullName evidence="1">Uncharacterized protein</fullName>
    </submittedName>
</protein>
<proteinExistence type="predicted"/>
<organism evidence="1 2">
    <name type="scientific">Vibrio algarum</name>
    <dbReference type="NCBI Taxonomy" id="3020714"/>
    <lineage>
        <taxon>Bacteria</taxon>
        <taxon>Pseudomonadati</taxon>
        <taxon>Pseudomonadota</taxon>
        <taxon>Gammaproteobacteria</taxon>
        <taxon>Vibrionales</taxon>
        <taxon>Vibrionaceae</taxon>
        <taxon>Vibrio</taxon>
    </lineage>
</organism>
<dbReference type="EMBL" id="JAQLOI010000003">
    <property type="protein sequence ID" value="MDB1126258.1"/>
    <property type="molecule type" value="Genomic_DNA"/>
</dbReference>
<dbReference type="Proteomes" id="UP001210678">
    <property type="component" value="Unassembled WGS sequence"/>
</dbReference>
<name>A0ABT4YXM4_9VIBR</name>
<evidence type="ECO:0000313" key="1">
    <source>
        <dbReference type="EMBL" id="MDB1126258.1"/>
    </source>
</evidence>